<name>A0AAW2ZB49_9EUKA</name>
<evidence type="ECO:0000313" key="1">
    <source>
        <dbReference type="EMBL" id="KAL0486173.1"/>
    </source>
</evidence>
<evidence type="ECO:0008006" key="3">
    <source>
        <dbReference type="Google" id="ProtNLM"/>
    </source>
</evidence>
<comment type="caution">
    <text evidence="1">The sequence shown here is derived from an EMBL/GenBank/DDBJ whole genome shotgun (WGS) entry which is preliminary data.</text>
</comment>
<keyword evidence="2" id="KW-1185">Reference proteome</keyword>
<reference evidence="1 2" key="1">
    <citation type="submission" date="2024-03" db="EMBL/GenBank/DDBJ databases">
        <title>The Acrasis kona genome and developmental transcriptomes reveal deep origins of eukaryotic multicellular pathways.</title>
        <authorList>
            <person name="Sheikh S."/>
            <person name="Fu C.-J."/>
            <person name="Brown M.W."/>
            <person name="Baldauf S.L."/>
        </authorList>
    </citation>
    <scope>NUCLEOTIDE SEQUENCE [LARGE SCALE GENOMIC DNA]</scope>
    <source>
        <strain evidence="1 2">ATCC MYA-3509</strain>
    </source>
</reference>
<proteinExistence type="predicted"/>
<dbReference type="Proteomes" id="UP001431209">
    <property type="component" value="Unassembled WGS sequence"/>
</dbReference>
<protein>
    <recommendedName>
        <fullName evidence="3">MICOS complex subunit</fullName>
    </recommendedName>
</protein>
<dbReference type="EMBL" id="JAOPGA020001203">
    <property type="protein sequence ID" value="KAL0486173.1"/>
    <property type="molecule type" value="Genomic_DNA"/>
</dbReference>
<accession>A0AAW2ZB49</accession>
<organism evidence="1 2">
    <name type="scientific">Acrasis kona</name>
    <dbReference type="NCBI Taxonomy" id="1008807"/>
    <lineage>
        <taxon>Eukaryota</taxon>
        <taxon>Discoba</taxon>
        <taxon>Heterolobosea</taxon>
        <taxon>Tetramitia</taxon>
        <taxon>Eutetramitia</taxon>
        <taxon>Acrasidae</taxon>
        <taxon>Acrasis</taxon>
    </lineage>
</organism>
<evidence type="ECO:0000313" key="2">
    <source>
        <dbReference type="Proteomes" id="UP001431209"/>
    </source>
</evidence>
<gene>
    <name evidence="1" type="ORF">AKO1_001848</name>
</gene>
<sequence>MPEEEPRQIVVWEREWPQVRRFFRSCIDGTKHTYSSLIRARELGKESFEHQKRMLNDFAQASKKELIKVRENYPEFILAGAGAVTALATRRVTKTGFGTFRNFCLGALFSGALLFPQGFVTMLIRPGEWFSHNYDKALLSRYGVKPDWELFKDIAKSADEVVEVAKKEIETVAENIENVAEAVGQEVVRSGEHINNAIEHPITPTSEDKQ</sequence>
<dbReference type="AlphaFoldDB" id="A0AAW2ZB49"/>